<feature type="non-terminal residue" evidence="1">
    <location>
        <position position="1"/>
    </location>
</feature>
<keyword evidence="1" id="KW-0418">Kinase</keyword>
<evidence type="ECO:0000313" key="1">
    <source>
        <dbReference type="EMBL" id="KAJ1949327.1"/>
    </source>
</evidence>
<keyword evidence="2" id="KW-1185">Reference proteome</keyword>
<organism evidence="1 2">
    <name type="scientific">Linderina macrospora</name>
    <dbReference type="NCBI Taxonomy" id="4868"/>
    <lineage>
        <taxon>Eukaryota</taxon>
        <taxon>Fungi</taxon>
        <taxon>Fungi incertae sedis</taxon>
        <taxon>Zoopagomycota</taxon>
        <taxon>Kickxellomycotina</taxon>
        <taxon>Kickxellomycetes</taxon>
        <taxon>Kickxellales</taxon>
        <taxon>Kickxellaceae</taxon>
        <taxon>Linderina</taxon>
    </lineage>
</organism>
<proteinExistence type="predicted"/>
<dbReference type="EC" id="2.7.11.1" evidence="1"/>
<accession>A0ACC1JEI7</accession>
<comment type="caution">
    <text evidence="1">The sequence shown here is derived from an EMBL/GenBank/DDBJ whole genome shotgun (WGS) entry which is preliminary data.</text>
</comment>
<gene>
    <name evidence="1" type="primary">MEC1_2</name>
    <name evidence="1" type="ORF">FBU59_001193</name>
</gene>
<name>A0ACC1JEI7_9FUNG</name>
<evidence type="ECO:0000313" key="2">
    <source>
        <dbReference type="Proteomes" id="UP001150603"/>
    </source>
</evidence>
<dbReference type="Proteomes" id="UP001150603">
    <property type="component" value="Unassembled WGS sequence"/>
</dbReference>
<protein>
    <submittedName>
        <fullName evidence="1">Serine/threonine-protein kinase M1</fullName>
        <ecNumber evidence="1">2.7.11.1</ecNumber>
    </submittedName>
</protein>
<dbReference type="EMBL" id="JANBPW010000485">
    <property type="protein sequence ID" value="KAJ1949327.1"/>
    <property type="molecule type" value="Genomic_DNA"/>
</dbReference>
<keyword evidence="1" id="KW-0808">Transferase</keyword>
<sequence length="249" mass="28502">ILMKQYKEHSVKIQMSEVKAILAKTSPSPQEIFTKELLPLFPSVMHEWFLWSFPCPERWLMSRTAFTRTAAVMSMVGYILGLGDRHCENIMLDERSGDVLHVDFNCLFEKGLLLEKPEKVPFRLTHNMVDAMGVTGYEGTFRKTCEMTLRLLREHRDALMSVLEPFVHDPLVEWSKRLRSSSKASVSAKDPTRPNAQATKSLATINKKLQGALHSQTPLSVEGQVDELIREATDPKRLFQMYIGWAAYM</sequence>
<reference evidence="1" key="1">
    <citation type="submission" date="2022-07" db="EMBL/GenBank/DDBJ databases">
        <title>Phylogenomic reconstructions and comparative analyses of Kickxellomycotina fungi.</title>
        <authorList>
            <person name="Reynolds N.K."/>
            <person name="Stajich J.E."/>
            <person name="Barry K."/>
            <person name="Grigoriev I.V."/>
            <person name="Crous P."/>
            <person name="Smith M.E."/>
        </authorList>
    </citation>
    <scope>NUCLEOTIDE SEQUENCE</scope>
    <source>
        <strain evidence="1">NRRL 5244</strain>
    </source>
</reference>